<feature type="chain" id="PRO_5024298655" description="Heterokaryon incompatibility domain-containing protein" evidence="1">
    <location>
        <begin position="27"/>
        <end position="137"/>
    </location>
</feature>
<sequence>MCSIRKLAGVFTVSILLFFLVNTRNGQPGTYILYTKSGTYISRASELREHLLHFWYGVDRELQYLVKKIHVRMVWVDDMEYGRILNSTKEWRKALLEYTRTHLGVSITISALSETMTKFDIFMFDEDENWNGKWRVG</sequence>
<keyword evidence="1" id="KW-0732">Signal</keyword>
<comment type="caution">
    <text evidence="2">The sequence shown here is derived from an EMBL/GenBank/DDBJ whole genome shotgun (WGS) entry which is preliminary data.</text>
</comment>
<organism evidence="2 3">
    <name type="scientific">Monilinia fructicola</name>
    <name type="common">Brown rot fungus</name>
    <name type="synonym">Ciboria fructicola</name>
    <dbReference type="NCBI Taxonomy" id="38448"/>
    <lineage>
        <taxon>Eukaryota</taxon>
        <taxon>Fungi</taxon>
        <taxon>Dikarya</taxon>
        <taxon>Ascomycota</taxon>
        <taxon>Pezizomycotina</taxon>
        <taxon>Leotiomycetes</taxon>
        <taxon>Helotiales</taxon>
        <taxon>Sclerotiniaceae</taxon>
        <taxon>Monilinia</taxon>
    </lineage>
</organism>
<dbReference type="EMBL" id="VICG01000003">
    <property type="protein sequence ID" value="KAA8574238.1"/>
    <property type="molecule type" value="Genomic_DNA"/>
</dbReference>
<proteinExistence type="predicted"/>
<name>A0A5M9JXJ0_MONFR</name>
<dbReference type="Proteomes" id="UP000322873">
    <property type="component" value="Unassembled WGS sequence"/>
</dbReference>
<reference evidence="2 3" key="1">
    <citation type="submission" date="2019-06" db="EMBL/GenBank/DDBJ databases">
        <title>Genome Sequence of the Brown Rot Fungal Pathogen Monilinia fructicola.</title>
        <authorList>
            <person name="De Miccolis Angelini R.M."/>
            <person name="Landi L."/>
            <person name="Abate D."/>
            <person name="Pollastro S."/>
            <person name="Romanazzi G."/>
            <person name="Faretra F."/>
        </authorList>
    </citation>
    <scope>NUCLEOTIDE SEQUENCE [LARGE SCALE GENOMIC DNA]</scope>
    <source>
        <strain evidence="2 3">Mfrc123</strain>
    </source>
</reference>
<feature type="signal peptide" evidence="1">
    <location>
        <begin position="1"/>
        <end position="26"/>
    </location>
</feature>
<evidence type="ECO:0000313" key="2">
    <source>
        <dbReference type="EMBL" id="KAA8574238.1"/>
    </source>
</evidence>
<evidence type="ECO:0008006" key="4">
    <source>
        <dbReference type="Google" id="ProtNLM"/>
    </source>
</evidence>
<dbReference type="AlphaFoldDB" id="A0A5M9JXJ0"/>
<gene>
    <name evidence="2" type="ORF">EYC84_005740</name>
</gene>
<keyword evidence="3" id="KW-1185">Reference proteome</keyword>
<evidence type="ECO:0000313" key="3">
    <source>
        <dbReference type="Proteomes" id="UP000322873"/>
    </source>
</evidence>
<accession>A0A5M9JXJ0</accession>
<protein>
    <recommendedName>
        <fullName evidence="4">Heterokaryon incompatibility domain-containing protein</fullName>
    </recommendedName>
</protein>
<evidence type="ECO:0000256" key="1">
    <source>
        <dbReference type="SAM" id="SignalP"/>
    </source>
</evidence>